<gene>
    <name evidence="1" type="ORF">OIU79_013323</name>
</gene>
<organism evidence="1 2">
    <name type="scientific">Salix purpurea</name>
    <name type="common">Purple osier willow</name>
    <dbReference type="NCBI Taxonomy" id="77065"/>
    <lineage>
        <taxon>Eukaryota</taxon>
        <taxon>Viridiplantae</taxon>
        <taxon>Streptophyta</taxon>
        <taxon>Embryophyta</taxon>
        <taxon>Tracheophyta</taxon>
        <taxon>Spermatophyta</taxon>
        <taxon>Magnoliopsida</taxon>
        <taxon>eudicotyledons</taxon>
        <taxon>Gunneridae</taxon>
        <taxon>Pentapetalae</taxon>
        <taxon>rosids</taxon>
        <taxon>fabids</taxon>
        <taxon>Malpighiales</taxon>
        <taxon>Salicaceae</taxon>
        <taxon>Saliceae</taxon>
        <taxon>Salix</taxon>
    </lineage>
</organism>
<sequence>MSVLTDTYPNKYIQLDDPEHWTTLFTTTFLTSNEQDRSKEKGEFILYNLSPKPQLLFARNYNIEHQNKAPWKNINEKGHPSHHIPCIFSIMIHIYA</sequence>
<name>A0A9Q0Q5C9_SALPP</name>
<dbReference type="Proteomes" id="UP001151532">
    <property type="component" value="Chromosome 6"/>
</dbReference>
<accession>A0A9Q0Q5C9</accession>
<proteinExistence type="predicted"/>
<protein>
    <submittedName>
        <fullName evidence="1">Uncharacterized protein</fullName>
    </submittedName>
</protein>
<dbReference type="EMBL" id="JAPFFK010000017">
    <property type="protein sequence ID" value="KAJ6700258.1"/>
    <property type="molecule type" value="Genomic_DNA"/>
</dbReference>
<keyword evidence="2" id="KW-1185">Reference proteome</keyword>
<dbReference type="AlphaFoldDB" id="A0A9Q0Q5C9"/>
<evidence type="ECO:0000313" key="1">
    <source>
        <dbReference type="EMBL" id="KAJ6700258.1"/>
    </source>
</evidence>
<reference evidence="1" key="2">
    <citation type="journal article" date="2023" name="Int. J. Mol. Sci.">
        <title>De Novo Assembly and Annotation of 11 Diverse Shrub Willow (Salix) Genomes Reveals Novel Gene Organization in Sex-Linked Regions.</title>
        <authorList>
            <person name="Hyden B."/>
            <person name="Feng K."/>
            <person name="Yates T.B."/>
            <person name="Jawdy S."/>
            <person name="Cereghino C."/>
            <person name="Smart L.B."/>
            <person name="Muchero W."/>
        </authorList>
    </citation>
    <scope>NUCLEOTIDE SEQUENCE</scope>
    <source>
        <tissue evidence="1">Shoot tip</tissue>
    </source>
</reference>
<comment type="caution">
    <text evidence="1">The sequence shown here is derived from an EMBL/GenBank/DDBJ whole genome shotgun (WGS) entry which is preliminary data.</text>
</comment>
<reference evidence="1" key="1">
    <citation type="submission" date="2022-11" db="EMBL/GenBank/DDBJ databases">
        <authorList>
            <person name="Hyden B.L."/>
            <person name="Feng K."/>
            <person name="Yates T."/>
            <person name="Jawdy S."/>
            <person name="Smart L.B."/>
            <person name="Muchero W."/>
        </authorList>
    </citation>
    <scope>NUCLEOTIDE SEQUENCE</scope>
    <source>
        <tissue evidence="1">Shoot tip</tissue>
    </source>
</reference>
<evidence type="ECO:0000313" key="2">
    <source>
        <dbReference type="Proteomes" id="UP001151532"/>
    </source>
</evidence>